<proteinExistence type="predicted"/>
<organism evidence="1 2">
    <name type="scientific">Hypothenemus hampei</name>
    <name type="common">Coffee berry borer</name>
    <dbReference type="NCBI Taxonomy" id="57062"/>
    <lineage>
        <taxon>Eukaryota</taxon>
        <taxon>Metazoa</taxon>
        <taxon>Ecdysozoa</taxon>
        <taxon>Arthropoda</taxon>
        <taxon>Hexapoda</taxon>
        <taxon>Insecta</taxon>
        <taxon>Pterygota</taxon>
        <taxon>Neoptera</taxon>
        <taxon>Endopterygota</taxon>
        <taxon>Coleoptera</taxon>
        <taxon>Polyphaga</taxon>
        <taxon>Cucujiformia</taxon>
        <taxon>Curculionidae</taxon>
        <taxon>Scolytinae</taxon>
        <taxon>Hypothenemus</taxon>
    </lineage>
</organism>
<dbReference type="AlphaFoldDB" id="A0ABD1E6V6"/>
<dbReference type="Proteomes" id="UP001566132">
    <property type="component" value="Unassembled WGS sequence"/>
</dbReference>
<evidence type="ECO:0000313" key="2">
    <source>
        <dbReference type="Proteomes" id="UP001566132"/>
    </source>
</evidence>
<comment type="caution">
    <text evidence="1">The sequence shown here is derived from an EMBL/GenBank/DDBJ whole genome shotgun (WGS) entry which is preliminary data.</text>
</comment>
<keyword evidence="2" id="KW-1185">Reference proteome</keyword>
<sequence>MELKMNNRMNINILGLSEVRQPGSGSHKTDKSVTYYFGGVENNHRYRPAIFVNNEIANSVVEFVPLSDRTNSSNFALDYLLIINTLFKYHPRRLRTWKSPANAKGRIKENQIEFLLKKVTLKKYIMIVETHPETHVNKDHCRVVIYFKLWRPKKGQKA</sequence>
<gene>
    <name evidence="1" type="ORF">ABEB36_013117</name>
</gene>
<protein>
    <submittedName>
        <fullName evidence="1">Uncharacterized protein</fullName>
    </submittedName>
</protein>
<reference evidence="1 2" key="1">
    <citation type="submission" date="2024-05" db="EMBL/GenBank/DDBJ databases">
        <title>Genetic variation in Jamaican populations of the coffee berry borer (Hypothenemus hampei).</title>
        <authorList>
            <person name="Errbii M."/>
            <person name="Myrie A."/>
        </authorList>
    </citation>
    <scope>NUCLEOTIDE SEQUENCE [LARGE SCALE GENOMIC DNA]</scope>
    <source>
        <strain evidence="1">JA-Hopewell-2020-01-JO</strain>
        <tissue evidence="1">Whole body</tissue>
    </source>
</reference>
<dbReference type="EMBL" id="JBDJPC010000010">
    <property type="protein sequence ID" value="KAL1490416.1"/>
    <property type="molecule type" value="Genomic_DNA"/>
</dbReference>
<evidence type="ECO:0000313" key="1">
    <source>
        <dbReference type="EMBL" id="KAL1490416.1"/>
    </source>
</evidence>
<accession>A0ABD1E6V6</accession>
<name>A0ABD1E6V6_HYPHA</name>